<evidence type="ECO:0000313" key="1">
    <source>
        <dbReference type="EMBL" id="MFC3959485.1"/>
    </source>
</evidence>
<organism evidence="1 2">
    <name type="scientific">Halovivax cerinus</name>
    <dbReference type="NCBI Taxonomy" id="1487865"/>
    <lineage>
        <taxon>Archaea</taxon>
        <taxon>Methanobacteriati</taxon>
        <taxon>Methanobacteriota</taxon>
        <taxon>Stenosarchaea group</taxon>
        <taxon>Halobacteria</taxon>
        <taxon>Halobacteriales</taxon>
        <taxon>Natrialbaceae</taxon>
        <taxon>Halovivax</taxon>
    </lineage>
</organism>
<dbReference type="GeneID" id="73902109"/>
<gene>
    <name evidence="1" type="ORF">ACFOUR_14065</name>
</gene>
<keyword evidence="2" id="KW-1185">Reference proteome</keyword>
<proteinExistence type="predicted"/>
<sequence>MCEVCGERERTVMLAIDPGNSISAVARTIDENRETIPDAYVLPEFAGLAYAFTTIDAVYVWTRGGYQVARDPEHYPPSVAVRESDVGAWPACFDRFGMSPTSSRLDRLWRAAERSARRFATSRRPTGSYRGSSRVGSVHPIGCLVPRCVDRSLEVRRIDVLAEFVEFGVDVGH</sequence>
<comment type="caution">
    <text evidence="1">The sequence shown here is derived from an EMBL/GenBank/DDBJ whole genome shotgun (WGS) entry which is preliminary data.</text>
</comment>
<dbReference type="EMBL" id="JBHSAQ010000013">
    <property type="protein sequence ID" value="MFC3959485.1"/>
    <property type="molecule type" value="Genomic_DNA"/>
</dbReference>
<accession>A0ABD5NRZ5</accession>
<protein>
    <submittedName>
        <fullName evidence="1">Uncharacterized protein</fullName>
    </submittedName>
</protein>
<dbReference type="Proteomes" id="UP001595846">
    <property type="component" value="Unassembled WGS sequence"/>
</dbReference>
<dbReference type="RefSeq" id="WP_256532998.1">
    <property type="nucleotide sequence ID" value="NZ_CP101824.1"/>
</dbReference>
<evidence type="ECO:0000313" key="2">
    <source>
        <dbReference type="Proteomes" id="UP001595846"/>
    </source>
</evidence>
<name>A0ABD5NRZ5_9EURY</name>
<reference evidence="1 2" key="1">
    <citation type="journal article" date="2019" name="Int. J. Syst. Evol. Microbiol.">
        <title>The Global Catalogue of Microorganisms (GCM) 10K type strain sequencing project: providing services to taxonomists for standard genome sequencing and annotation.</title>
        <authorList>
            <consortium name="The Broad Institute Genomics Platform"/>
            <consortium name="The Broad Institute Genome Sequencing Center for Infectious Disease"/>
            <person name="Wu L."/>
            <person name="Ma J."/>
        </authorList>
    </citation>
    <scope>NUCLEOTIDE SEQUENCE [LARGE SCALE GENOMIC DNA]</scope>
    <source>
        <strain evidence="1 2">IBRC-M 10256</strain>
    </source>
</reference>
<dbReference type="AlphaFoldDB" id="A0ABD5NRZ5"/>